<dbReference type="GO" id="GO:0008270">
    <property type="term" value="F:zinc ion binding"/>
    <property type="evidence" value="ECO:0007669"/>
    <property type="project" value="UniProtKB-KW"/>
</dbReference>
<dbReference type="InterPro" id="IPR017907">
    <property type="entry name" value="Znf_RING_CS"/>
</dbReference>
<dbReference type="STRING" id="139420.A0A371DQJ2"/>
<dbReference type="InterPro" id="IPR013087">
    <property type="entry name" value="Znf_C2H2_type"/>
</dbReference>
<dbReference type="Proteomes" id="UP000256964">
    <property type="component" value="Unassembled WGS sequence"/>
</dbReference>
<dbReference type="AlphaFoldDB" id="A0A371DQJ2"/>
<keyword evidence="2 4" id="KW-0863">Zinc-finger</keyword>
<reference evidence="7 8" key="1">
    <citation type="journal article" date="2018" name="Biotechnol. Biofuels">
        <title>Integrative visual omics of the white-rot fungus Polyporus brumalis exposes the biotechnological potential of its oxidative enzymes for delignifying raw plant biomass.</title>
        <authorList>
            <person name="Miyauchi S."/>
            <person name="Rancon A."/>
            <person name="Drula E."/>
            <person name="Hage H."/>
            <person name="Chaduli D."/>
            <person name="Favel A."/>
            <person name="Grisel S."/>
            <person name="Henrissat B."/>
            <person name="Herpoel-Gimbert I."/>
            <person name="Ruiz-Duenas F.J."/>
            <person name="Chevret D."/>
            <person name="Hainaut M."/>
            <person name="Lin J."/>
            <person name="Wang M."/>
            <person name="Pangilinan J."/>
            <person name="Lipzen A."/>
            <person name="Lesage-Meessen L."/>
            <person name="Navarro D."/>
            <person name="Riley R."/>
            <person name="Grigoriev I.V."/>
            <person name="Zhou S."/>
            <person name="Raouche S."/>
            <person name="Rosso M.N."/>
        </authorList>
    </citation>
    <scope>NUCLEOTIDE SEQUENCE [LARGE SCALE GENOMIC DNA]</scope>
    <source>
        <strain evidence="7 8">BRFM 1820</strain>
    </source>
</reference>
<evidence type="ECO:0000313" key="7">
    <source>
        <dbReference type="EMBL" id="RDX54813.1"/>
    </source>
</evidence>
<evidence type="ECO:0000313" key="8">
    <source>
        <dbReference type="Proteomes" id="UP000256964"/>
    </source>
</evidence>
<dbReference type="PROSITE" id="PS50089">
    <property type="entry name" value="ZF_RING_2"/>
    <property type="match status" value="1"/>
</dbReference>
<evidence type="ECO:0000256" key="5">
    <source>
        <dbReference type="SAM" id="MobiDB-lite"/>
    </source>
</evidence>
<evidence type="ECO:0000256" key="3">
    <source>
        <dbReference type="ARBA" id="ARBA00022833"/>
    </source>
</evidence>
<keyword evidence="1" id="KW-0479">Metal-binding</keyword>
<evidence type="ECO:0000256" key="4">
    <source>
        <dbReference type="PROSITE-ProRule" id="PRU00175"/>
    </source>
</evidence>
<dbReference type="OrthoDB" id="6270329at2759"/>
<dbReference type="EMBL" id="KZ857384">
    <property type="protein sequence ID" value="RDX54813.1"/>
    <property type="molecule type" value="Genomic_DNA"/>
</dbReference>
<dbReference type="SUPFAM" id="SSF57850">
    <property type="entry name" value="RING/U-box"/>
    <property type="match status" value="1"/>
</dbReference>
<dbReference type="PANTHER" id="PTHR46016">
    <property type="entry name" value="ZINC FINGER, RING/FYVE/PHD-TYPE"/>
    <property type="match status" value="1"/>
</dbReference>
<dbReference type="GO" id="GO:0061630">
    <property type="term" value="F:ubiquitin protein ligase activity"/>
    <property type="evidence" value="ECO:0007669"/>
    <property type="project" value="TreeGrafter"/>
</dbReference>
<feature type="domain" description="RING-type" evidence="6">
    <location>
        <begin position="229"/>
        <end position="267"/>
    </location>
</feature>
<dbReference type="PROSITE" id="PS00518">
    <property type="entry name" value="ZF_RING_1"/>
    <property type="match status" value="1"/>
</dbReference>
<feature type="compositionally biased region" description="Low complexity" evidence="5">
    <location>
        <begin position="184"/>
        <end position="200"/>
    </location>
</feature>
<keyword evidence="8" id="KW-1185">Reference proteome</keyword>
<feature type="compositionally biased region" description="Acidic residues" evidence="5">
    <location>
        <begin position="138"/>
        <end position="161"/>
    </location>
</feature>
<dbReference type="Gene3D" id="3.30.40.10">
    <property type="entry name" value="Zinc/RING finger domain, C3HC4 (zinc finger)"/>
    <property type="match status" value="1"/>
</dbReference>
<dbReference type="InterPro" id="IPR051438">
    <property type="entry name" value="RNF_E3_ubiq-protein_ligase"/>
</dbReference>
<feature type="region of interest" description="Disordered" evidence="5">
    <location>
        <begin position="176"/>
        <end position="220"/>
    </location>
</feature>
<keyword evidence="3" id="KW-0862">Zinc</keyword>
<dbReference type="SMART" id="SM00184">
    <property type="entry name" value="RING"/>
    <property type="match status" value="1"/>
</dbReference>
<name>A0A371DQJ2_9APHY</name>
<evidence type="ECO:0000256" key="2">
    <source>
        <dbReference type="ARBA" id="ARBA00022771"/>
    </source>
</evidence>
<dbReference type="InterPro" id="IPR001841">
    <property type="entry name" value="Znf_RING"/>
</dbReference>
<dbReference type="InterPro" id="IPR013083">
    <property type="entry name" value="Znf_RING/FYVE/PHD"/>
</dbReference>
<dbReference type="PANTHER" id="PTHR46016:SF1">
    <property type="entry name" value="RING-TYPE DOMAIN-CONTAINING PROTEIN"/>
    <property type="match status" value="1"/>
</dbReference>
<organism evidence="7 8">
    <name type="scientific">Lentinus brumalis</name>
    <dbReference type="NCBI Taxonomy" id="2498619"/>
    <lineage>
        <taxon>Eukaryota</taxon>
        <taxon>Fungi</taxon>
        <taxon>Dikarya</taxon>
        <taxon>Basidiomycota</taxon>
        <taxon>Agaricomycotina</taxon>
        <taxon>Agaricomycetes</taxon>
        <taxon>Polyporales</taxon>
        <taxon>Polyporaceae</taxon>
        <taxon>Lentinus</taxon>
    </lineage>
</organism>
<gene>
    <name evidence="7" type="ORF">OH76DRAFT_1340995</name>
</gene>
<dbReference type="Pfam" id="PF13923">
    <property type="entry name" value="zf-C3HC4_2"/>
    <property type="match status" value="1"/>
</dbReference>
<evidence type="ECO:0000256" key="1">
    <source>
        <dbReference type="ARBA" id="ARBA00022723"/>
    </source>
</evidence>
<evidence type="ECO:0000259" key="6">
    <source>
        <dbReference type="PROSITE" id="PS50089"/>
    </source>
</evidence>
<protein>
    <recommendedName>
        <fullName evidence="6">RING-type domain-containing protein</fullName>
    </recommendedName>
</protein>
<dbReference type="GO" id="GO:0000209">
    <property type="term" value="P:protein polyubiquitination"/>
    <property type="evidence" value="ECO:0007669"/>
    <property type="project" value="TreeGrafter"/>
</dbReference>
<accession>A0A371DQJ2</accession>
<dbReference type="SMART" id="SM00355">
    <property type="entry name" value="ZnF_C2H2"/>
    <property type="match status" value="3"/>
</dbReference>
<feature type="region of interest" description="Disordered" evidence="5">
    <location>
        <begin position="135"/>
        <end position="164"/>
    </location>
</feature>
<sequence length="291" mass="32088">MSNIEINYNVVCYCSLCDQYFPGVEARAAHVQFTTNHPKCEKCNTRYANGNALRNHYVISRRHHYCSSCRIEFRTAAGFRAHIEFAEMHGGDPEDDDSEYIDIGFDDSYEGWEDDVGAVYFPEENDDYYELPVHQDDVTPEEDEYWDADDEPAPEEDDETDYNGWAPVPPAFAVAEADTSEVPSAAPSRSSSTSGSSTPRNCTDGCKATGHPPAVTRSTSSGGPALVGCPLCLEEVDRPCVTLCGHVFCAPCITQALNTKQRCPVCRVTAGHKQLRRIFFSMPLSGPEASA</sequence>
<proteinExistence type="predicted"/>
<dbReference type="GO" id="GO:0006511">
    <property type="term" value="P:ubiquitin-dependent protein catabolic process"/>
    <property type="evidence" value="ECO:0007669"/>
    <property type="project" value="TreeGrafter"/>
</dbReference>